<evidence type="ECO:0000313" key="2">
    <source>
        <dbReference type="EMBL" id="CAA7393919.1"/>
    </source>
</evidence>
<sequence length="663" mass="73513">MEASPSSAAAESSPHTLFSEQSHRVPEDTVFYSIYPDGAFFPSSGDAATAAGDSLFSLQLRILDTILPPFLQDYIWQHENFNLFQYSPSAGQAGHLHGRVRYGDNVEDEWFVVFLLYEISRRVPSVSIRVWDSDGEFLLIEAAFSLPRWINPANSENRVFIRGGRLHILPKRHFPSNPTLGEALEALESGRIQTSAPDSVQEAVGRRLSGYPERARRNMHRVRVRVPLPVAQVLRREPCLISLAVEGFYDRDIDSMKHASKMARFLVGEGGAVDIVQTSVVMSRAMYAQLVRQSFNAPKCYPIPSREQGPVLYGEAELGMKIACGFEMMYQYRRLSGDEVKGGSVDTFKKALESHGYFEGLLPGSMEYRRRMDEALERHKNSVVFSHTRDVLSVPVKRIEEILSLPHSVRDFVGSELPPSDDDSWLYDGEEELNSAILERQREMENYELKRRGKEKPEGSKNSEDIGVVDDFSLGEMAKTMQAFVEKISSFEGAEVPGNGDGGEVDLDVRQFFKDMESVLGGSGLQEMPEGDGDDIDKDGDSSSDFDFDDSEDDVDLEESEDFMQSYSESLDAELSATTLKNSFVRASRRPDSADHGEVGSKTGGDGDGEELTPVDVDLNLVKSLIDSYSSQQGLPGPASNLLGLMGLKLPQDSADDPRGSSA</sequence>
<feature type="compositionally biased region" description="Low complexity" evidence="1">
    <location>
        <begin position="1"/>
        <end position="14"/>
    </location>
</feature>
<reference evidence="2" key="1">
    <citation type="submission" date="2020-02" db="EMBL/GenBank/DDBJ databases">
        <authorList>
            <person name="Scholz U."/>
            <person name="Mascher M."/>
            <person name="Fiebig A."/>
        </authorList>
    </citation>
    <scope>NUCLEOTIDE SEQUENCE</scope>
</reference>
<evidence type="ECO:0000256" key="1">
    <source>
        <dbReference type="SAM" id="MobiDB-lite"/>
    </source>
</evidence>
<evidence type="ECO:0000313" key="3">
    <source>
        <dbReference type="Proteomes" id="UP000663760"/>
    </source>
</evidence>
<dbReference type="Pfam" id="PF07093">
    <property type="entry name" value="SGT1"/>
    <property type="match status" value="1"/>
</dbReference>
<feature type="region of interest" description="Disordered" evidence="1">
    <location>
        <begin position="1"/>
        <end position="22"/>
    </location>
</feature>
<gene>
    <name evidence="2" type="ORF">SI8410_03004610</name>
</gene>
<name>A0A7I8K8B1_SPIIN</name>
<keyword evidence="3" id="KW-1185">Reference proteome</keyword>
<organism evidence="2 3">
    <name type="scientific">Spirodela intermedia</name>
    <name type="common">Intermediate duckweed</name>
    <dbReference type="NCBI Taxonomy" id="51605"/>
    <lineage>
        <taxon>Eukaryota</taxon>
        <taxon>Viridiplantae</taxon>
        <taxon>Streptophyta</taxon>
        <taxon>Embryophyta</taxon>
        <taxon>Tracheophyta</taxon>
        <taxon>Spermatophyta</taxon>
        <taxon>Magnoliopsida</taxon>
        <taxon>Liliopsida</taxon>
        <taxon>Araceae</taxon>
        <taxon>Lemnoideae</taxon>
        <taxon>Spirodela</taxon>
    </lineage>
</organism>
<dbReference type="AlphaFoldDB" id="A0A7I8K8B1"/>
<dbReference type="OrthoDB" id="27237at2759"/>
<proteinExistence type="predicted"/>
<feature type="compositionally biased region" description="Acidic residues" evidence="1">
    <location>
        <begin position="529"/>
        <end position="562"/>
    </location>
</feature>
<protein>
    <submittedName>
        <fullName evidence="2">Uncharacterized protein</fullName>
    </submittedName>
</protein>
<feature type="region of interest" description="Disordered" evidence="1">
    <location>
        <begin position="584"/>
        <end position="613"/>
    </location>
</feature>
<dbReference type="EMBL" id="LR746266">
    <property type="protein sequence ID" value="CAA7393919.1"/>
    <property type="molecule type" value="Genomic_DNA"/>
</dbReference>
<feature type="compositionally biased region" description="Basic and acidic residues" evidence="1">
    <location>
        <begin position="589"/>
        <end position="599"/>
    </location>
</feature>
<dbReference type="PANTHER" id="PTHR13060">
    <property type="entry name" value="SGT1 PROTEIN HSGT1 SUPPRESSOR OF GCR2"/>
    <property type="match status" value="1"/>
</dbReference>
<feature type="region of interest" description="Disordered" evidence="1">
    <location>
        <begin position="521"/>
        <end position="570"/>
    </location>
</feature>
<dbReference type="PANTHER" id="PTHR13060:SF0">
    <property type="entry name" value="PROTEIN ECDYSONELESS HOMOLOG"/>
    <property type="match status" value="1"/>
</dbReference>
<accession>A0A7I8K8B1</accession>
<dbReference type="Proteomes" id="UP000663760">
    <property type="component" value="Chromosome 3"/>
</dbReference>
<dbReference type="InterPro" id="IPR010770">
    <property type="entry name" value="Ecd"/>
</dbReference>
<dbReference type="GO" id="GO:0005634">
    <property type="term" value="C:nucleus"/>
    <property type="evidence" value="ECO:0007669"/>
    <property type="project" value="TreeGrafter"/>
</dbReference>